<evidence type="ECO:0000313" key="2">
    <source>
        <dbReference type="Proteomes" id="UP000249354"/>
    </source>
</evidence>
<name>A0A2W4U470_9CYAN</name>
<dbReference type="EMBL" id="QBMC01000088">
    <property type="protein sequence ID" value="PZO15733.1"/>
    <property type="molecule type" value="Genomic_DNA"/>
</dbReference>
<accession>A0A2W4U470</accession>
<evidence type="ECO:0000313" key="1">
    <source>
        <dbReference type="EMBL" id="PZO15733.1"/>
    </source>
</evidence>
<reference evidence="2" key="1">
    <citation type="submission" date="2018-04" db="EMBL/GenBank/DDBJ databases">
        <authorList>
            <person name="Cornet L."/>
        </authorList>
    </citation>
    <scope>NUCLEOTIDE SEQUENCE [LARGE SCALE GENOMIC DNA]</scope>
</reference>
<proteinExistence type="predicted"/>
<comment type="caution">
    <text evidence="1">The sequence shown here is derived from an EMBL/GenBank/DDBJ whole genome shotgun (WGS) entry which is preliminary data.</text>
</comment>
<organism evidence="1 2">
    <name type="scientific">Leptolyngbya foveolarum</name>
    <dbReference type="NCBI Taxonomy" id="47253"/>
    <lineage>
        <taxon>Bacteria</taxon>
        <taxon>Bacillati</taxon>
        <taxon>Cyanobacteriota</taxon>
        <taxon>Cyanophyceae</taxon>
        <taxon>Leptolyngbyales</taxon>
        <taxon>Leptolyngbyaceae</taxon>
        <taxon>Leptolyngbya group</taxon>
        <taxon>Leptolyngbya</taxon>
    </lineage>
</organism>
<reference evidence="1 2" key="2">
    <citation type="submission" date="2018-06" db="EMBL/GenBank/DDBJ databases">
        <title>Metagenomic assembly of (sub)arctic Cyanobacteria and their associated microbiome from non-axenic cultures.</title>
        <authorList>
            <person name="Baurain D."/>
        </authorList>
    </citation>
    <scope>NUCLEOTIDE SEQUENCE [LARGE SCALE GENOMIC DNA]</scope>
    <source>
        <strain evidence="1">ULC129bin1</strain>
    </source>
</reference>
<protein>
    <submittedName>
        <fullName evidence="1">Uncharacterized protein</fullName>
    </submittedName>
</protein>
<gene>
    <name evidence="1" type="ORF">DCF25_13160</name>
</gene>
<sequence length="123" mass="13923">MKRLTEAIRADIMMMRLFDSEMATLMTQQLSELIQRAEDLSESEQLKLIAHLVGKIRSSRSSLGAQTLEDLPEKTDTSSSIQSILQLARDFTKDLSEEGLARLPHDGALEHDHYIYGTPKQYS</sequence>
<dbReference type="Proteomes" id="UP000249354">
    <property type="component" value="Unassembled WGS sequence"/>
</dbReference>
<dbReference type="AlphaFoldDB" id="A0A2W4U470"/>